<feature type="transmembrane region" description="Helical" evidence="9">
    <location>
        <begin position="324"/>
        <end position="343"/>
    </location>
</feature>
<evidence type="ECO:0000259" key="10">
    <source>
        <dbReference type="PROSITE" id="PS50893"/>
    </source>
</evidence>
<keyword evidence="7 9" id="KW-1133">Transmembrane helix</keyword>
<dbReference type="InterPro" id="IPR001851">
    <property type="entry name" value="ABC_transp_permease"/>
</dbReference>
<dbReference type="EMBL" id="JAWLJX010000018">
    <property type="protein sequence ID" value="MDV6264743.1"/>
    <property type="molecule type" value="Genomic_DNA"/>
</dbReference>
<dbReference type="RefSeq" id="WP_317566759.1">
    <property type="nucleotide sequence ID" value="NZ_JAWLJX010000018.1"/>
</dbReference>
<protein>
    <submittedName>
        <fullName evidence="11">Branched-chain amino acid ABC transporter permease/ATP-binding protein</fullName>
    </submittedName>
</protein>
<keyword evidence="12" id="KW-1185">Reference proteome</keyword>
<feature type="transmembrane region" description="Helical" evidence="9">
    <location>
        <begin position="112"/>
        <end position="137"/>
    </location>
</feature>
<keyword evidence="5" id="KW-0547">Nucleotide-binding</keyword>
<evidence type="ECO:0000256" key="5">
    <source>
        <dbReference type="ARBA" id="ARBA00022741"/>
    </source>
</evidence>
<feature type="transmembrane region" description="Helical" evidence="9">
    <location>
        <begin position="427"/>
        <end position="446"/>
    </location>
</feature>
<dbReference type="PROSITE" id="PS00211">
    <property type="entry name" value="ABC_TRANSPORTER_1"/>
    <property type="match status" value="1"/>
</dbReference>
<comment type="subcellular location">
    <subcellularLocation>
        <location evidence="1">Cell membrane</location>
        <topology evidence="1">Multi-pass membrane protein</topology>
    </subcellularLocation>
</comment>
<feature type="transmembrane region" description="Helical" evidence="9">
    <location>
        <begin position="157"/>
        <end position="175"/>
    </location>
</feature>
<keyword evidence="6" id="KW-0067">ATP-binding</keyword>
<feature type="transmembrane region" description="Helical" evidence="9">
    <location>
        <begin position="520"/>
        <end position="543"/>
    </location>
</feature>
<dbReference type="InterPro" id="IPR032823">
    <property type="entry name" value="BCA_ABC_TP_C"/>
</dbReference>
<dbReference type="InterPro" id="IPR017871">
    <property type="entry name" value="ABC_transporter-like_CS"/>
</dbReference>
<dbReference type="CDD" id="cd03219">
    <property type="entry name" value="ABC_Mj1267_LivG_branched"/>
    <property type="match status" value="1"/>
</dbReference>
<feature type="transmembrane region" description="Helical" evidence="9">
    <location>
        <begin position="482"/>
        <end position="500"/>
    </location>
</feature>
<feature type="transmembrane region" description="Helical" evidence="9">
    <location>
        <begin position="233"/>
        <end position="263"/>
    </location>
</feature>
<dbReference type="SMART" id="SM00382">
    <property type="entry name" value="AAA"/>
    <property type="match status" value="1"/>
</dbReference>
<dbReference type="PANTHER" id="PTHR45772">
    <property type="entry name" value="CONSERVED COMPONENT OF ABC TRANSPORTER FOR NATURAL AMINO ACIDS-RELATED"/>
    <property type="match status" value="1"/>
</dbReference>
<dbReference type="PANTHER" id="PTHR45772:SF4">
    <property type="entry name" value="ABC TRANSPORTER ATP-BINDING PROTEIN"/>
    <property type="match status" value="1"/>
</dbReference>
<feature type="transmembrane region" description="Helical" evidence="9">
    <location>
        <begin position="206"/>
        <end position="227"/>
    </location>
</feature>
<dbReference type="InterPro" id="IPR043428">
    <property type="entry name" value="LivM-like"/>
</dbReference>
<proteinExistence type="predicted"/>
<name>A0ABU4BKZ1_9NOCA</name>
<keyword evidence="4 9" id="KW-0812">Transmembrane</keyword>
<feature type="domain" description="ABC transporter" evidence="10">
    <location>
        <begin position="675"/>
        <end position="911"/>
    </location>
</feature>
<accession>A0ABU4BKZ1</accession>
<evidence type="ECO:0000256" key="9">
    <source>
        <dbReference type="SAM" id="Phobius"/>
    </source>
</evidence>
<evidence type="ECO:0000256" key="7">
    <source>
        <dbReference type="ARBA" id="ARBA00022989"/>
    </source>
</evidence>
<keyword evidence="8 9" id="KW-0472">Membrane</keyword>
<dbReference type="InterPro" id="IPR003439">
    <property type="entry name" value="ABC_transporter-like_ATP-bd"/>
</dbReference>
<evidence type="ECO:0000256" key="2">
    <source>
        <dbReference type="ARBA" id="ARBA00022448"/>
    </source>
</evidence>
<dbReference type="Gene3D" id="3.40.50.300">
    <property type="entry name" value="P-loop containing nucleotide triphosphate hydrolases"/>
    <property type="match status" value="1"/>
</dbReference>
<dbReference type="Pfam" id="PF02653">
    <property type="entry name" value="BPD_transp_2"/>
    <property type="match status" value="2"/>
</dbReference>
<gene>
    <name evidence="11" type="ORF">R3P96_25700</name>
</gene>
<feature type="transmembrane region" description="Helical" evidence="9">
    <location>
        <begin position="611"/>
        <end position="636"/>
    </location>
</feature>
<feature type="transmembrane region" description="Helical" evidence="9">
    <location>
        <begin position="284"/>
        <end position="304"/>
    </location>
</feature>
<feature type="transmembrane region" description="Helical" evidence="9">
    <location>
        <begin position="77"/>
        <end position="100"/>
    </location>
</feature>
<evidence type="ECO:0000256" key="3">
    <source>
        <dbReference type="ARBA" id="ARBA00022475"/>
    </source>
</evidence>
<dbReference type="Pfam" id="PF00005">
    <property type="entry name" value="ABC_tran"/>
    <property type="match status" value="1"/>
</dbReference>
<dbReference type="InterPro" id="IPR003593">
    <property type="entry name" value="AAA+_ATPase"/>
</dbReference>
<feature type="transmembrane region" description="Helical" evidence="9">
    <location>
        <begin position="555"/>
        <end position="575"/>
    </location>
</feature>
<feature type="transmembrane region" description="Helical" evidence="9">
    <location>
        <begin position="34"/>
        <end position="53"/>
    </location>
</feature>
<evidence type="ECO:0000256" key="8">
    <source>
        <dbReference type="ARBA" id="ARBA00023136"/>
    </source>
</evidence>
<dbReference type="SUPFAM" id="SSF52540">
    <property type="entry name" value="P-loop containing nucleoside triphosphate hydrolases"/>
    <property type="match status" value="1"/>
</dbReference>
<keyword evidence="3" id="KW-1003">Cell membrane</keyword>
<evidence type="ECO:0000313" key="12">
    <source>
        <dbReference type="Proteomes" id="UP001185755"/>
    </source>
</evidence>
<keyword evidence="2" id="KW-0813">Transport</keyword>
<evidence type="ECO:0000313" key="11">
    <source>
        <dbReference type="EMBL" id="MDV6264743.1"/>
    </source>
</evidence>
<dbReference type="Proteomes" id="UP001185755">
    <property type="component" value="Unassembled WGS sequence"/>
</dbReference>
<evidence type="ECO:0000256" key="1">
    <source>
        <dbReference type="ARBA" id="ARBA00004651"/>
    </source>
</evidence>
<feature type="transmembrane region" description="Helical" evidence="9">
    <location>
        <begin position="582"/>
        <end position="599"/>
    </location>
</feature>
<sequence length="919" mass="95983">MTQHLVFLLLGLGNGAVFGALAIAVVMTYRSSGVLNFATGAIALYTAYAYAYLRQGELLILVPGLPVTVEVSDPMGLWPALLIALVMAAILGLLLYLLVFRPLRTAPPVAKAVAALGVSLLISGLAAQMIGTTPITVDPIFPSEVWSAGDLRVSSDRIYLAVTVVVVAVVLALIFRFTKFGLATRAAAESERGAYVSGISPDRVAVYNWMISSAVAGLAGILIAPIVPLVPVAYTLFIVPALAAAIAARFQWVVMAAVAGLVIGMLQSEAQYLATKLDWLPSAGLSELVPLIIILILLVVRAQPLPSRGAVIERNLGRAPRPEHVVWTTIAFGAIALVGLIVLEDRFRTGLIVSLIMAIIALSTVVVTGYAGQVSLAQLTIAGVAGFVVGPLTSNLHIPFPIAPLLAALIATVLGVIIGLPALRIRGLTVAVVTLAMAFAVEAVWFRNSDFVGSAGQAVPAPTLFGWDLGIGAGLEYPRLRFGVLCLIVLIVVGVAVALLRRSRLGAQMLAVRANERSAAAAGVNVTVVKIAAFAIAAFIAGLGGSLLAYQQQTVTFDSFSALNGLILFGAVYLAGATSVSGGNIAGLTAAGGLLIIVIDEAFTVSGWYPVVASLLLVLTVIFNPEGVVGPVHALIARWRHRSKAPTDAATGAAAAIEVAARKRPVLDPDAPPILELRNLSVHYGGVVAVDDVSFSLAKGTVVGLIGPNGAGKTTLIDAISGFAPHRGDVMLGGRSIDKMVPHRRIRSGLGRTFQAIELYDDLSVTENIKVGLTAASSADGHVSDMNHAQRVDAIFSLLGLDPVRDRPASELSQGQRQLVSIARALVGSPTALLLDEPAGGLDTSESRWLAKQLRAVRDSGISILLVDHDMGFVLGLCDRIHVLNFGKVIMSGTPEEIRNDRTVAEAYLGNAHAKEITS</sequence>
<reference evidence="11 12" key="1">
    <citation type="submission" date="2023-10" db="EMBL/GenBank/DDBJ databases">
        <title>Development of a sustainable strategy for remediation of hydrocarbon-contaminated territories based on the waste exchange concept.</title>
        <authorList>
            <person name="Krivoruchko A."/>
        </authorList>
    </citation>
    <scope>NUCLEOTIDE SEQUENCE [LARGE SCALE GENOMIC DNA]</scope>
    <source>
        <strain evidence="11 12">IEGM 1323</strain>
    </source>
</reference>
<dbReference type="InterPro" id="IPR051120">
    <property type="entry name" value="ABC_AA/LPS_Transport"/>
</dbReference>
<dbReference type="PROSITE" id="PS50893">
    <property type="entry name" value="ABC_TRANSPORTER_2"/>
    <property type="match status" value="1"/>
</dbReference>
<feature type="transmembrane region" description="Helical" evidence="9">
    <location>
        <begin position="6"/>
        <end position="27"/>
    </location>
</feature>
<dbReference type="Pfam" id="PF12399">
    <property type="entry name" value="BCA_ABC_TP_C"/>
    <property type="match status" value="1"/>
</dbReference>
<dbReference type="CDD" id="cd06581">
    <property type="entry name" value="TM_PBP1_LivM_like"/>
    <property type="match status" value="1"/>
</dbReference>
<feature type="transmembrane region" description="Helical" evidence="9">
    <location>
        <begin position="350"/>
        <end position="371"/>
    </location>
</feature>
<evidence type="ECO:0000256" key="6">
    <source>
        <dbReference type="ARBA" id="ARBA00022840"/>
    </source>
</evidence>
<feature type="transmembrane region" description="Helical" evidence="9">
    <location>
        <begin position="398"/>
        <end position="420"/>
    </location>
</feature>
<dbReference type="CDD" id="cd06582">
    <property type="entry name" value="TM_PBP1_LivH_like"/>
    <property type="match status" value="1"/>
</dbReference>
<comment type="caution">
    <text evidence="11">The sequence shown here is derived from an EMBL/GenBank/DDBJ whole genome shotgun (WGS) entry which is preliminary data.</text>
</comment>
<dbReference type="InterPro" id="IPR027417">
    <property type="entry name" value="P-loop_NTPase"/>
</dbReference>
<organism evidence="11 12">
    <name type="scientific">Rhodococcoides yunnanense</name>
    <dbReference type="NCBI Taxonomy" id="278209"/>
    <lineage>
        <taxon>Bacteria</taxon>
        <taxon>Bacillati</taxon>
        <taxon>Actinomycetota</taxon>
        <taxon>Actinomycetes</taxon>
        <taxon>Mycobacteriales</taxon>
        <taxon>Nocardiaceae</taxon>
        <taxon>Rhodococcoides</taxon>
    </lineage>
</organism>
<evidence type="ECO:0000256" key="4">
    <source>
        <dbReference type="ARBA" id="ARBA00022692"/>
    </source>
</evidence>